<protein>
    <recommendedName>
        <fullName evidence="3">EGF-like domain-containing protein</fullName>
    </recommendedName>
</protein>
<evidence type="ECO:0000313" key="5">
    <source>
        <dbReference type="Proteomes" id="UP000664859"/>
    </source>
</evidence>
<keyword evidence="5" id="KW-1185">Reference proteome</keyword>
<evidence type="ECO:0000256" key="1">
    <source>
        <dbReference type="PROSITE-ProRule" id="PRU00076"/>
    </source>
</evidence>
<dbReference type="Gene3D" id="2.10.25.10">
    <property type="entry name" value="Laminin"/>
    <property type="match status" value="1"/>
</dbReference>
<gene>
    <name evidence="4" type="ORF">JKP88DRAFT_353470</name>
</gene>
<organism evidence="4 5">
    <name type="scientific">Tribonema minus</name>
    <dbReference type="NCBI Taxonomy" id="303371"/>
    <lineage>
        <taxon>Eukaryota</taxon>
        <taxon>Sar</taxon>
        <taxon>Stramenopiles</taxon>
        <taxon>Ochrophyta</taxon>
        <taxon>PX clade</taxon>
        <taxon>Xanthophyceae</taxon>
        <taxon>Tribonematales</taxon>
        <taxon>Tribonemataceae</taxon>
        <taxon>Tribonema</taxon>
    </lineage>
</organism>
<feature type="compositionally biased region" description="Low complexity" evidence="2">
    <location>
        <begin position="445"/>
        <end position="454"/>
    </location>
</feature>
<dbReference type="Proteomes" id="UP000664859">
    <property type="component" value="Unassembled WGS sequence"/>
</dbReference>
<dbReference type="AlphaFoldDB" id="A0A836CIV9"/>
<feature type="compositionally biased region" description="Basic and acidic residues" evidence="2">
    <location>
        <begin position="423"/>
        <end position="434"/>
    </location>
</feature>
<keyword evidence="1" id="KW-0245">EGF-like domain</keyword>
<dbReference type="InterPro" id="IPR000742">
    <property type="entry name" value="EGF"/>
</dbReference>
<dbReference type="CDD" id="cd00054">
    <property type="entry name" value="EGF_CA"/>
    <property type="match status" value="1"/>
</dbReference>
<dbReference type="Pfam" id="PF00008">
    <property type="entry name" value="EGF"/>
    <property type="match status" value="1"/>
</dbReference>
<proteinExistence type="predicted"/>
<dbReference type="EMBL" id="JAFCMP010000074">
    <property type="protein sequence ID" value="KAG5188230.1"/>
    <property type="molecule type" value="Genomic_DNA"/>
</dbReference>
<accession>A0A836CIV9</accession>
<evidence type="ECO:0000256" key="2">
    <source>
        <dbReference type="SAM" id="MobiDB-lite"/>
    </source>
</evidence>
<evidence type="ECO:0000313" key="4">
    <source>
        <dbReference type="EMBL" id="KAG5188230.1"/>
    </source>
</evidence>
<feature type="disulfide bond" evidence="1">
    <location>
        <begin position="353"/>
        <end position="362"/>
    </location>
</feature>
<dbReference type="PROSITE" id="PS50026">
    <property type="entry name" value="EGF_3"/>
    <property type="match status" value="1"/>
</dbReference>
<keyword evidence="1" id="KW-1015">Disulfide bond</keyword>
<dbReference type="OrthoDB" id="283575at2759"/>
<dbReference type="PROSITE" id="PS00022">
    <property type="entry name" value="EGF_1"/>
    <property type="match status" value="1"/>
</dbReference>
<dbReference type="SUPFAM" id="SSF57196">
    <property type="entry name" value="EGF/Laminin"/>
    <property type="match status" value="1"/>
</dbReference>
<reference evidence="4" key="1">
    <citation type="submission" date="2021-02" db="EMBL/GenBank/DDBJ databases">
        <title>First Annotated Genome of the Yellow-green Alga Tribonema minus.</title>
        <authorList>
            <person name="Mahan K.M."/>
        </authorList>
    </citation>
    <scope>NUCLEOTIDE SEQUENCE</scope>
    <source>
        <strain evidence="4">UTEX B ZZ1240</strain>
    </source>
</reference>
<feature type="region of interest" description="Disordered" evidence="2">
    <location>
        <begin position="423"/>
        <end position="454"/>
    </location>
</feature>
<sequence length="465" mass="49986">MSDTAAAADSARISKIMGNRVKALIEKYPWLYSTKSQHTGGPDLQEVSDELEAMLTVMSLVDAPPDMTSLAMQTMLANAKEHGARQRVEMGGAKKATTADRSAKDTVLGDVKQLSRVLDFNEKGEWAFIALTSKTFRSAYMVSTAAAHGLAWGLSACKATPIRDDQMWGTECAPVVEPCGNNWQACSSEQYAFTAFSQTRNQECCPNATHQCVEDPSSKHYGTKCVPIKACAEGRAPCGRRKGAVMETPDDTCCAADEQCYIVDLPNRRYKSSCLKCDMPCGRPALKDATGDDRCCLPRQVCRPAFSGAAGTKRTECVYPFKCRKHTCKHGGKCVNGASPYVGHTGTFRKCKCKPGFKGVFCEIKANNSGFEAPWSGNVSERAAAGAASALESAKELDEKHHLREKAARAIVSFLRTANKIIKPGDREGEKGDASDPSARVGTTAQQRAAASADAKLPVATAVPI</sequence>
<comment type="caution">
    <text evidence="1">Lacks conserved residue(s) required for the propagation of feature annotation.</text>
</comment>
<name>A0A836CIV9_9STRA</name>
<evidence type="ECO:0000259" key="3">
    <source>
        <dbReference type="PROSITE" id="PS50026"/>
    </source>
</evidence>
<feature type="domain" description="EGF-like" evidence="3">
    <location>
        <begin position="319"/>
        <end position="363"/>
    </location>
</feature>
<comment type="caution">
    <text evidence="4">The sequence shown here is derived from an EMBL/GenBank/DDBJ whole genome shotgun (WGS) entry which is preliminary data.</text>
</comment>
<dbReference type="PROSITE" id="PS01186">
    <property type="entry name" value="EGF_2"/>
    <property type="match status" value="1"/>
</dbReference>